<dbReference type="PANTHER" id="PTHR10344">
    <property type="entry name" value="THYMIDYLATE KINASE"/>
    <property type="match status" value="1"/>
</dbReference>
<evidence type="ECO:0000256" key="12">
    <source>
        <dbReference type="HAMAP-Rule" id="MF_00165"/>
    </source>
</evidence>
<comment type="catalytic activity">
    <reaction evidence="10 12">
        <text>dTMP + ATP = dTDP + ADP</text>
        <dbReference type="Rhea" id="RHEA:13517"/>
        <dbReference type="ChEBI" id="CHEBI:30616"/>
        <dbReference type="ChEBI" id="CHEBI:58369"/>
        <dbReference type="ChEBI" id="CHEBI:63528"/>
        <dbReference type="ChEBI" id="CHEBI:456216"/>
        <dbReference type="EC" id="2.7.4.9"/>
    </reaction>
</comment>
<dbReference type="GO" id="GO:0004798">
    <property type="term" value="F:dTMP kinase activity"/>
    <property type="evidence" value="ECO:0007669"/>
    <property type="project" value="UniProtKB-UniRule"/>
</dbReference>
<dbReference type="InterPro" id="IPR039430">
    <property type="entry name" value="Thymidylate_kin-like_dom"/>
</dbReference>
<dbReference type="GO" id="GO:0006227">
    <property type="term" value="P:dUDP biosynthetic process"/>
    <property type="evidence" value="ECO:0007669"/>
    <property type="project" value="TreeGrafter"/>
</dbReference>
<evidence type="ECO:0000256" key="10">
    <source>
        <dbReference type="ARBA" id="ARBA00048743"/>
    </source>
</evidence>
<comment type="function">
    <text evidence="11 12">Phosphorylation of dTMP to form dTDP in both de novo and salvage pathways of dTTP synthesis.</text>
</comment>
<dbReference type="CDD" id="cd01672">
    <property type="entry name" value="TMPK"/>
    <property type="match status" value="1"/>
</dbReference>
<protein>
    <recommendedName>
        <fullName evidence="3 12">Thymidylate kinase</fullName>
        <ecNumber evidence="2 12">2.7.4.9</ecNumber>
    </recommendedName>
    <alternativeName>
        <fullName evidence="9 12">dTMP kinase</fullName>
    </alternativeName>
</protein>
<evidence type="ECO:0000256" key="8">
    <source>
        <dbReference type="ARBA" id="ARBA00022840"/>
    </source>
</evidence>
<feature type="binding site" evidence="12">
    <location>
        <begin position="10"/>
        <end position="17"/>
    </location>
    <ligand>
        <name>ATP</name>
        <dbReference type="ChEBI" id="CHEBI:30616"/>
    </ligand>
</feature>
<keyword evidence="5 12" id="KW-0545">Nucleotide biosynthesis</keyword>
<dbReference type="NCBIfam" id="TIGR00041">
    <property type="entry name" value="DTMP_kinase"/>
    <property type="match status" value="1"/>
</dbReference>
<proteinExistence type="inferred from homology"/>
<keyword evidence="6 12" id="KW-0547">Nucleotide-binding</keyword>
<dbReference type="GO" id="GO:0006235">
    <property type="term" value="P:dTTP biosynthetic process"/>
    <property type="evidence" value="ECO:0007669"/>
    <property type="project" value="UniProtKB-UniRule"/>
</dbReference>
<keyword evidence="8 12" id="KW-0067">ATP-binding</keyword>
<evidence type="ECO:0000256" key="1">
    <source>
        <dbReference type="ARBA" id="ARBA00009776"/>
    </source>
</evidence>
<evidence type="ECO:0000256" key="7">
    <source>
        <dbReference type="ARBA" id="ARBA00022777"/>
    </source>
</evidence>
<evidence type="ECO:0000256" key="6">
    <source>
        <dbReference type="ARBA" id="ARBA00022741"/>
    </source>
</evidence>
<sequence length="205" mass="22646">MSGRFITLDGSEGVGKSTQLANIQAWCTAHGITARYGREPGGTPLGERLRTILLDRTTDADPLTELLLLLAARRAHLQQTILPALTRGEWYISDRYRDATYAYQHYGRGIPLTTLSALETASETDRAPDLALILGSSADTARDRLAQRGAAQDRFEAEDADFFARVAAGYRERAQAPHAVWIDAEGDEQTVFARIRPHLEALRQP</sequence>
<dbReference type="Gene3D" id="3.40.50.300">
    <property type="entry name" value="P-loop containing nucleotide triphosphate hydrolases"/>
    <property type="match status" value="1"/>
</dbReference>
<dbReference type="GO" id="GO:0005829">
    <property type="term" value="C:cytosol"/>
    <property type="evidence" value="ECO:0007669"/>
    <property type="project" value="TreeGrafter"/>
</dbReference>
<dbReference type="HAMAP" id="MF_00165">
    <property type="entry name" value="Thymidylate_kinase"/>
    <property type="match status" value="1"/>
</dbReference>
<comment type="similarity">
    <text evidence="1 12">Belongs to the thymidylate kinase family.</text>
</comment>
<dbReference type="InterPro" id="IPR027417">
    <property type="entry name" value="P-loop_NTPase"/>
</dbReference>
<dbReference type="Pfam" id="PF02223">
    <property type="entry name" value="Thymidylate_kin"/>
    <property type="match status" value="1"/>
</dbReference>
<evidence type="ECO:0000256" key="2">
    <source>
        <dbReference type="ARBA" id="ARBA00012980"/>
    </source>
</evidence>
<dbReference type="GO" id="GO:0005524">
    <property type="term" value="F:ATP binding"/>
    <property type="evidence" value="ECO:0007669"/>
    <property type="project" value="UniProtKB-UniRule"/>
</dbReference>
<dbReference type="EC" id="2.7.4.9" evidence="2 12"/>
<evidence type="ECO:0000256" key="3">
    <source>
        <dbReference type="ARBA" id="ARBA00017144"/>
    </source>
</evidence>
<dbReference type="FunFam" id="3.40.50.300:FF:000225">
    <property type="entry name" value="Thymidylate kinase"/>
    <property type="match status" value="1"/>
</dbReference>
<reference evidence="15" key="1">
    <citation type="submission" date="2016-04" db="EMBL/GenBank/DDBJ databases">
        <authorList>
            <person name="Tagini F."/>
        </authorList>
    </citation>
    <scope>NUCLEOTIDE SEQUENCE [LARGE SCALE GENOMIC DNA]</scope>
    <source>
        <strain evidence="15">CHUV0807</strain>
    </source>
</reference>
<organism evidence="14 15">
    <name type="scientific">Cardiobacterium hominis</name>
    <dbReference type="NCBI Taxonomy" id="2718"/>
    <lineage>
        <taxon>Bacteria</taxon>
        <taxon>Pseudomonadati</taxon>
        <taxon>Pseudomonadota</taxon>
        <taxon>Gammaproteobacteria</taxon>
        <taxon>Cardiobacteriales</taxon>
        <taxon>Cardiobacteriaceae</taxon>
        <taxon>Cardiobacterium</taxon>
    </lineage>
</organism>
<evidence type="ECO:0000256" key="9">
    <source>
        <dbReference type="ARBA" id="ARBA00029962"/>
    </source>
</evidence>
<dbReference type="AlphaFoldDB" id="A0A1C3H570"/>
<dbReference type="InterPro" id="IPR018094">
    <property type="entry name" value="Thymidylate_kinase"/>
</dbReference>
<dbReference type="GO" id="GO:0006233">
    <property type="term" value="P:dTDP biosynthetic process"/>
    <property type="evidence" value="ECO:0007669"/>
    <property type="project" value="InterPro"/>
</dbReference>
<dbReference type="EMBL" id="FKLO01000054">
    <property type="protein sequence ID" value="SAM66521.1"/>
    <property type="molecule type" value="Genomic_DNA"/>
</dbReference>
<evidence type="ECO:0000313" key="15">
    <source>
        <dbReference type="Proteomes" id="UP000190837"/>
    </source>
</evidence>
<dbReference type="RefSeq" id="WP_079541089.1">
    <property type="nucleotide sequence ID" value="NZ_CP171111.1"/>
</dbReference>
<name>A0A1C3H570_9GAMM</name>
<accession>A0A1C3H570</accession>
<dbReference type="SUPFAM" id="SSF52540">
    <property type="entry name" value="P-loop containing nucleoside triphosphate hydrolases"/>
    <property type="match status" value="1"/>
</dbReference>
<evidence type="ECO:0000256" key="4">
    <source>
        <dbReference type="ARBA" id="ARBA00022679"/>
    </source>
</evidence>
<evidence type="ECO:0000256" key="5">
    <source>
        <dbReference type="ARBA" id="ARBA00022727"/>
    </source>
</evidence>
<feature type="domain" description="Thymidylate kinase-like" evidence="13">
    <location>
        <begin position="8"/>
        <end position="195"/>
    </location>
</feature>
<keyword evidence="4 12" id="KW-0808">Transferase</keyword>
<keyword evidence="7 12" id="KW-0418">Kinase</keyword>
<evidence type="ECO:0000256" key="11">
    <source>
        <dbReference type="ARBA" id="ARBA00057735"/>
    </source>
</evidence>
<dbReference type="PANTHER" id="PTHR10344:SF4">
    <property type="entry name" value="UMP-CMP KINASE 2, MITOCHONDRIAL"/>
    <property type="match status" value="1"/>
</dbReference>
<gene>
    <name evidence="12" type="primary">tmk</name>
    <name evidence="14" type="ORF">CHUV0807_1638</name>
</gene>
<evidence type="ECO:0000259" key="13">
    <source>
        <dbReference type="Pfam" id="PF02223"/>
    </source>
</evidence>
<evidence type="ECO:0000313" key="14">
    <source>
        <dbReference type="EMBL" id="SAM66521.1"/>
    </source>
</evidence>
<dbReference type="Proteomes" id="UP000190837">
    <property type="component" value="Unassembled WGS sequence"/>
</dbReference>